<dbReference type="Pfam" id="PF00534">
    <property type="entry name" value="Glycos_transf_1"/>
    <property type="match status" value="1"/>
</dbReference>
<evidence type="ECO:0000256" key="1">
    <source>
        <dbReference type="ARBA" id="ARBA00022679"/>
    </source>
</evidence>
<dbReference type="PANTHER" id="PTHR46401">
    <property type="entry name" value="GLYCOSYLTRANSFERASE WBBK-RELATED"/>
    <property type="match status" value="1"/>
</dbReference>
<dbReference type="GO" id="GO:0016757">
    <property type="term" value="F:glycosyltransferase activity"/>
    <property type="evidence" value="ECO:0007669"/>
    <property type="project" value="InterPro"/>
</dbReference>
<evidence type="ECO:0000313" key="4">
    <source>
        <dbReference type="Proteomes" id="UP000013893"/>
    </source>
</evidence>
<dbReference type="GO" id="GO:0009103">
    <property type="term" value="P:lipopolysaccharide biosynthetic process"/>
    <property type="evidence" value="ECO:0007669"/>
    <property type="project" value="TreeGrafter"/>
</dbReference>
<dbReference type="SUPFAM" id="SSF53756">
    <property type="entry name" value="UDP-Glycosyltransferase/glycogen phosphorylase"/>
    <property type="match status" value="1"/>
</dbReference>
<keyword evidence="4" id="KW-1185">Reference proteome</keyword>
<feature type="domain" description="Glycosyl transferase family 1" evidence="2">
    <location>
        <begin position="188"/>
        <end position="331"/>
    </location>
</feature>
<reference evidence="3 4" key="1">
    <citation type="journal article" date="2013" name="Nat. Biotechnol.">
        <title>Genome sequences of rare, uncultured bacteria obtained by differential coverage binning of multiple metagenomes.</title>
        <authorList>
            <person name="Albertsen M."/>
            <person name="Hugenholtz P."/>
            <person name="Skarshewski A."/>
            <person name="Nielsen K.L."/>
            <person name="Tyson G.W."/>
            <person name="Nielsen P.H."/>
        </authorList>
    </citation>
    <scope>NUCLEOTIDE SEQUENCE [LARGE SCALE GENOMIC DNA]</scope>
    <source>
        <strain evidence="3">TM71</strain>
    </source>
</reference>
<dbReference type="HOGENOM" id="CLU_009583_27_5_0"/>
<dbReference type="EMBL" id="CP005957">
    <property type="protein sequence ID" value="AGL62215.1"/>
    <property type="molecule type" value="Genomic_DNA"/>
</dbReference>
<dbReference type="RefSeq" id="WP_015641665.1">
    <property type="nucleotide sequence ID" value="NC_021219.1"/>
</dbReference>
<dbReference type="STRING" id="1332188.L336_0511"/>
<dbReference type="AlphaFoldDB" id="R4PVG1"/>
<dbReference type="Proteomes" id="UP000013893">
    <property type="component" value="Chromosome"/>
</dbReference>
<keyword evidence="1 3" id="KW-0808">Transferase</keyword>
<dbReference type="KEGG" id="saal:L336_0511"/>
<dbReference type="CDD" id="cd03809">
    <property type="entry name" value="GT4_MtfB-like"/>
    <property type="match status" value="1"/>
</dbReference>
<dbReference type="Gene3D" id="3.40.50.2000">
    <property type="entry name" value="Glycogen Phosphorylase B"/>
    <property type="match status" value="2"/>
</dbReference>
<evidence type="ECO:0000259" key="2">
    <source>
        <dbReference type="Pfam" id="PF00534"/>
    </source>
</evidence>
<name>R4PVG1_9BACT</name>
<protein>
    <submittedName>
        <fullName evidence="3">Putative glycosyl transferase group 1</fullName>
    </submittedName>
</protein>
<organism evidence="3 4">
    <name type="scientific">Candidatus Saccharimonas aalborgensis</name>
    <dbReference type="NCBI Taxonomy" id="1332188"/>
    <lineage>
        <taxon>Bacteria</taxon>
        <taxon>Candidatus Saccharimonadota</taxon>
        <taxon>Candidatus Saccharimonadia</taxon>
        <taxon>Candidatus Saccharimonadales</taxon>
        <taxon>Candidatus Saccharimonadaceae</taxon>
        <taxon>Candidatus Saccharimonas</taxon>
    </lineage>
</organism>
<sequence length="365" mass="41148">MRNKDRLRLRICDSSPYDNQRSGVGNYSHLLRQAFEGSSKVVLSPPRIFISKKISGYLYRLMEKLYSHGFPVPYDILLPQADLTLFTNFSTWPTLRTNSVMTVVHDLTYINYPEVVERKNLAHLRRVVPRSITRADTIITVSESMKKEICNVFAIRDDKVIVTRIPPSPEFSIKSNKDVHSIYRIPAGKYFLFVSNLEPRKNLKVLIKAYRLLPVSIRNTYSLVIAGGKGWKFEETQALIDEPLDVGTVCQVGFVDQSDLPALFQKASLFVMPSLYEGFGMPIVEALASGCKVVASDIPVFHESGGGAIHYANPHDESDFASKIIHAIKTPLDNNAVRKHLATLTWDSNVETILDGYRATEDLKN</sequence>
<gene>
    <name evidence="3" type="ORF">L336_0511</name>
</gene>
<evidence type="ECO:0000313" key="3">
    <source>
        <dbReference type="EMBL" id="AGL62215.1"/>
    </source>
</evidence>
<dbReference type="PANTHER" id="PTHR46401:SF2">
    <property type="entry name" value="GLYCOSYLTRANSFERASE WBBK-RELATED"/>
    <property type="match status" value="1"/>
</dbReference>
<accession>R4PVG1</accession>
<dbReference type="InterPro" id="IPR001296">
    <property type="entry name" value="Glyco_trans_1"/>
</dbReference>
<proteinExistence type="predicted"/>